<evidence type="ECO:0000313" key="3">
    <source>
        <dbReference type="Proteomes" id="UP000198512"/>
    </source>
</evidence>
<dbReference type="Pfam" id="PF06127">
    <property type="entry name" value="Mpo1-like"/>
    <property type="match status" value="1"/>
</dbReference>
<dbReference type="RefSeq" id="WP_069522301.1">
    <property type="nucleotide sequence ID" value="NZ_FOFP01000001.1"/>
</dbReference>
<dbReference type="EMBL" id="FOFP01000001">
    <property type="protein sequence ID" value="SEP77039.1"/>
    <property type="molecule type" value="Genomic_DNA"/>
</dbReference>
<proteinExistence type="predicted"/>
<accession>A0ABY1B2T5</accession>
<feature type="transmembrane region" description="Helical" evidence="1">
    <location>
        <begin position="26"/>
        <end position="44"/>
    </location>
</feature>
<comment type="caution">
    <text evidence="2">The sequence shown here is derived from an EMBL/GenBank/DDBJ whole genome shotgun (WGS) entry which is preliminary data.</text>
</comment>
<name>A0ABY1B2T5_9PSED</name>
<keyword evidence="1" id="KW-0472">Membrane</keyword>
<organism evidence="2 3">
    <name type="scientific">Pseudomonas cuatrocienegasensis</name>
    <dbReference type="NCBI Taxonomy" id="543360"/>
    <lineage>
        <taxon>Bacteria</taxon>
        <taxon>Pseudomonadati</taxon>
        <taxon>Pseudomonadota</taxon>
        <taxon>Gammaproteobacteria</taxon>
        <taxon>Pseudomonadales</taxon>
        <taxon>Pseudomonadaceae</taxon>
        <taxon>Pseudomonas</taxon>
    </lineage>
</organism>
<keyword evidence="1" id="KW-1133">Transmembrane helix</keyword>
<reference evidence="2 3" key="1">
    <citation type="submission" date="2016-10" db="EMBL/GenBank/DDBJ databases">
        <authorList>
            <person name="Varghese N."/>
            <person name="Submissions S."/>
        </authorList>
    </citation>
    <scope>NUCLEOTIDE SEQUENCE [LARGE SCALE GENOMIC DNA]</scope>
    <source>
        <strain evidence="2 3">CIP 109853</strain>
    </source>
</reference>
<keyword evidence="3" id="KW-1185">Reference proteome</keyword>
<protein>
    <recommendedName>
        <fullName evidence="4">Phage terminase, small subunit</fullName>
    </recommendedName>
</protein>
<evidence type="ECO:0008006" key="4">
    <source>
        <dbReference type="Google" id="ProtNLM"/>
    </source>
</evidence>
<dbReference type="Proteomes" id="UP000198512">
    <property type="component" value="Unassembled WGS sequence"/>
</dbReference>
<keyword evidence="1" id="KW-0812">Transmembrane</keyword>
<sequence>MTSKHLSDLANQLRDYARSHSHPTNLLIHLLTVPLFIVASAVLLNGLLQLSFVALVTGIIGLVAAVILQRAGHRFETDTPETMPDIKQLLREQFVTFPQFVLNGGWLRAWRASRHRQ</sequence>
<gene>
    <name evidence="2" type="ORF">SAMN05216600_101568</name>
</gene>
<dbReference type="InterPro" id="IPR009305">
    <property type="entry name" value="Mpo1-like"/>
</dbReference>
<feature type="transmembrane region" description="Helical" evidence="1">
    <location>
        <begin position="50"/>
        <end position="68"/>
    </location>
</feature>
<evidence type="ECO:0000256" key="1">
    <source>
        <dbReference type="SAM" id="Phobius"/>
    </source>
</evidence>
<evidence type="ECO:0000313" key="2">
    <source>
        <dbReference type="EMBL" id="SEP77039.1"/>
    </source>
</evidence>